<sequence length="147" mass="16462">MGDETVSDRMARMRQRRRDAGLVEVRVWVRPEVSPLVQDVAKHVHPDRVPLLRDVVRYGIQVEANRPPLSPRTSTGYLAGSDRIPVRVEFPRKPEQSLREKLKGIGFRFAADECRGGNSVWLGSVQVASMSAMMTVIEIAGGKITRV</sequence>
<gene>
    <name evidence="1" type="ORF">CHT98_33020</name>
</gene>
<keyword evidence="1" id="KW-0614">Plasmid</keyword>
<name>A0A235H2M1_AZOBR</name>
<protein>
    <submittedName>
        <fullName evidence="1">Uncharacterized protein</fullName>
    </submittedName>
</protein>
<dbReference type="RefSeq" id="WP_094307550.1">
    <property type="nucleotide sequence ID" value="NZ_NOWT01000078.1"/>
</dbReference>
<proteinExistence type="predicted"/>
<evidence type="ECO:0000313" key="2">
    <source>
        <dbReference type="Proteomes" id="UP000215367"/>
    </source>
</evidence>
<dbReference type="Proteomes" id="UP000215367">
    <property type="component" value="Unassembled WGS sequence"/>
</dbReference>
<dbReference type="AlphaFoldDB" id="A0A235H2M1"/>
<accession>A0A235H2M1</accession>
<comment type="caution">
    <text evidence="1">The sequence shown here is derived from an EMBL/GenBank/DDBJ whole genome shotgun (WGS) entry which is preliminary data.</text>
</comment>
<dbReference type="EMBL" id="NOWT01000078">
    <property type="protein sequence ID" value="OYD80099.1"/>
    <property type="molecule type" value="Genomic_DNA"/>
</dbReference>
<geneLocation type="plasmid" evidence="1">
    <name>unnamed</name>
</geneLocation>
<evidence type="ECO:0000313" key="1">
    <source>
        <dbReference type="EMBL" id="OYD80099.1"/>
    </source>
</evidence>
<reference evidence="1 2" key="1">
    <citation type="submission" date="2017-07" db="EMBL/GenBank/DDBJ databases">
        <title>Whole genome sequence of Azospirillum brasilense 2A1, a potential biofertilizer strain.</title>
        <authorList>
            <person name="Fontana C.A."/>
            <person name="Toffoli L.M."/>
            <person name="Salazar S.M."/>
            <person name="Puglisi E."/>
            <person name="Pedraza R."/>
            <person name="Bassi D."/>
            <person name="Cocconcelli P.S."/>
        </authorList>
    </citation>
    <scope>NUCLEOTIDE SEQUENCE [LARGE SCALE GENOMIC DNA]</scope>
    <source>
        <strain evidence="1 2">2A1</strain>
        <plasmid evidence="1">unnamed</plasmid>
    </source>
</reference>
<organism evidence="1 2">
    <name type="scientific">Azospirillum brasilense</name>
    <dbReference type="NCBI Taxonomy" id="192"/>
    <lineage>
        <taxon>Bacteria</taxon>
        <taxon>Pseudomonadati</taxon>
        <taxon>Pseudomonadota</taxon>
        <taxon>Alphaproteobacteria</taxon>
        <taxon>Rhodospirillales</taxon>
        <taxon>Azospirillaceae</taxon>
        <taxon>Azospirillum</taxon>
    </lineage>
</organism>